<protein>
    <submittedName>
        <fullName evidence="1">Uncharacterized protein</fullName>
    </submittedName>
</protein>
<dbReference type="STRING" id="648782.SAMN04488554_1841"/>
<dbReference type="EMBL" id="FNTX01000001">
    <property type="protein sequence ID" value="SEE22412.1"/>
    <property type="molecule type" value="Genomic_DNA"/>
</dbReference>
<reference evidence="2" key="1">
    <citation type="submission" date="2016-10" db="EMBL/GenBank/DDBJ databases">
        <authorList>
            <person name="Varghese N."/>
            <person name="Submissions S."/>
        </authorList>
    </citation>
    <scope>NUCLEOTIDE SEQUENCE [LARGE SCALE GENOMIC DNA]</scope>
    <source>
        <strain evidence="2">DSM 21368</strain>
    </source>
</reference>
<accession>A0A1H5H362</accession>
<dbReference type="Proteomes" id="UP000199220">
    <property type="component" value="Unassembled WGS sequence"/>
</dbReference>
<dbReference type="RefSeq" id="WP_089772639.1">
    <property type="nucleotide sequence ID" value="NZ_FNTX01000001.1"/>
</dbReference>
<keyword evidence="2" id="KW-1185">Reference proteome</keyword>
<gene>
    <name evidence="1" type="ORF">SAMN04488554_1841</name>
</gene>
<evidence type="ECO:0000313" key="2">
    <source>
        <dbReference type="Proteomes" id="UP000199220"/>
    </source>
</evidence>
<sequence>MSSIGIFGDDVWAIVIPPEPGPDWAATTAQQVREAHEWSEDVPVQQILEAVRDEPGAGSWLVLVEPENHRFTTMRVLLLDEPIREDRQRELLDPPAFLPPTRQRVTIEGLGRGTRAAVVTSTEGTGVQTSIRWVFARPDRAVVALVGPTEPEIATAVLPVAEAVLAAASVDTDGVPFAGDEDVSIVLEDPPVEAWDL</sequence>
<name>A0A1H5H362_9MICO</name>
<dbReference type="AlphaFoldDB" id="A0A1H5H362"/>
<organism evidence="1 2">
    <name type="scientific">Ruania alba</name>
    <dbReference type="NCBI Taxonomy" id="648782"/>
    <lineage>
        <taxon>Bacteria</taxon>
        <taxon>Bacillati</taxon>
        <taxon>Actinomycetota</taxon>
        <taxon>Actinomycetes</taxon>
        <taxon>Micrococcales</taxon>
        <taxon>Ruaniaceae</taxon>
        <taxon>Ruania</taxon>
    </lineage>
</organism>
<proteinExistence type="predicted"/>
<evidence type="ECO:0000313" key="1">
    <source>
        <dbReference type="EMBL" id="SEE22412.1"/>
    </source>
</evidence>